<reference evidence="8 9" key="1">
    <citation type="journal article" date="2014" name="BMC Genomics">
        <title>Genome sequencing of four Aureobasidium pullulans varieties: biotechnological potential, stress tolerance, and description of new species.</title>
        <authorList>
            <person name="Gostin Ar C."/>
            <person name="Ohm R.A."/>
            <person name="Kogej T."/>
            <person name="Sonjak S."/>
            <person name="Turk M."/>
            <person name="Zajc J."/>
            <person name="Zalar P."/>
            <person name="Grube M."/>
            <person name="Sun H."/>
            <person name="Han J."/>
            <person name="Sharma A."/>
            <person name="Chiniquy J."/>
            <person name="Ngan C.Y."/>
            <person name="Lipzen A."/>
            <person name="Barry K."/>
            <person name="Grigoriev I.V."/>
            <person name="Gunde-Cimerman N."/>
        </authorList>
    </citation>
    <scope>NUCLEOTIDE SEQUENCE [LARGE SCALE GENOMIC DNA]</scope>
    <source>
        <strain evidence="8 9">EXF-2481</strain>
    </source>
</reference>
<dbReference type="OMA" id="DPNPFRH"/>
<evidence type="ECO:0000313" key="9">
    <source>
        <dbReference type="Proteomes" id="UP000030641"/>
    </source>
</evidence>
<evidence type="ECO:0000256" key="5">
    <source>
        <dbReference type="ARBA" id="ARBA00023242"/>
    </source>
</evidence>
<organism evidence="8 9">
    <name type="scientific">Aureobasidium subglaciale (strain EXF-2481)</name>
    <name type="common">Aureobasidium pullulans var. subglaciale</name>
    <dbReference type="NCBI Taxonomy" id="1043005"/>
    <lineage>
        <taxon>Eukaryota</taxon>
        <taxon>Fungi</taxon>
        <taxon>Dikarya</taxon>
        <taxon>Ascomycota</taxon>
        <taxon>Pezizomycotina</taxon>
        <taxon>Dothideomycetes</taxon>
        <taxon>Dothideomycetidae</taxon>
        <taxon>Dothideales</taxon>
        <taxon>Saccotheciaceae</taxon>
        <taxon>Aureobasidium</taxon>
    </lineage>
</organism>
<dbReference type="STRING" id="1043005.A0A074Z5S9"/>
<dbReference type="GeneID" id="25369204"/>
<feature type="region of interest" description="Disordered" evidence="6">
    <location>
        <begin position="581"/>
        <end position="614"/>
    </location>
</feature>
<dbReference type="GO" id="GO:0034992">
    <property type="term" value="C:microtubule organizing center attachment site"/>
    <property type="evidence" value="ECO:0007669"/>
    <property type="project" value="TreeGrafter"/>
</dbReference>
<evidence type="ECO:0000256" key="2">
    <source>
        <dbReference type="ARBA" id="ARBA00022692"/>
    </source>
</evidence>
<dbReference type="GO" id="GO:0034506">
    <property type="term" value="C:chromosome, centromeric core domain"/>
    <property type="evidence" value="ECO:0007669"/>
    <property type="project" value="TreeGrafter"/>
</dbReference>
<feature type="compositionally biased region" description="Basic and acidic residues" evidence="6">
    <location>
        <begin position="541"/>
        <end position="550"/>
    </location>
</feature>
<proteinExistence type="predicted"/>
<dbReference type="GO" id="GO:0044732">
    <property type="term" value="C:mitotic spindle pole body"/>
    <property type="evidence" value="ECO:0007669"/>
    <property type="project" value="TreeGrafter"/>
</dbReference>
<sequence length="671" mass="74773">MPSLLAPRLKCFYCGMRSPHVKDGRTRQFACTSCDATNYLDSNGDITDPPATPSSRQNTSFAHPPPRPTSPVQPESTNLFCKTCLKNQQMVANLLAEYLPAEDDPQYLKYEAEYPQYRKSLERRYPQVCPRCAPRVEQHLKRTNYVAKADFLTRSLERSKSNAINTLPTSASLGISALNLVAMAWWGSALFQLYWHALAFLGIPGDNEEVADLTSLMVVGCSINGFRLRMLPSGCPHLFVHLVRKSLYLGFWLLWWNPTFKDRLRFPYRTHHALGLADFYRYQFAILALRTTAWWYLSGPWIDGSASDINKGMHGCAALFIVLSTIASLRTVVYSSAPRISWKTSNEPLIEPGSFHPSTDDFISQASPHLPTMSPTRQPFPLENLGARPITRSATRAASPLLSRFSRHSPSPAPAQDTVDSMDWEPVGQSSPIRPDHAAQPTSVSALPPFLRPAASMATGEKSPFTGRLPPAPMSPAHRLLNPPAPPQFKPTPLSQQQDFFNMMRLKPAAVPSLAKKPTVNEDHDDDDSPRKPASYMSSTERNRTKDHFELHPPRWTLQSDVEKSNKGTGLEDMFTSSFNIADEHDPMTPRSARRTAARNSASNTPLGGNEGRHIFDRAPVEPVIDETAREVFVRNAKEMVLPVGLALAVALAAWARDPGAREWMGTFWQG</sequence>
<dbReference type="InterPro" id="IPR042321">
    <property type="entry name" value="Ima1"/>
</dbReference>
<dbReference type="GO" id="GO:0005637">
    <property type="term" value="C:nuclear inner membrane"/>
    <property type="evidence" value="ECO:0007669"/>
    <property type="project" value="UniProtKB-SubCell"/>
</dbReference>
<dbReference type="InterPro" id="IPR018617">
    <property type="entry name" value="Ima1_N"/>
</dbReference>
<dbReference type="AlphaFoldDB" id="A0A074Z5S9"/>
<evidence type="ECO:0000313" key="8">
    <source>
        <dbReference type="EMBL" id="KEQ94306.1"/>
    </source>
</evidence>
<dbReference type="GO" id="GO:0071765">
    <property type="term" value="P:nuclear inner membrane organization"/>
    <property type="evidence" value="ECO:0007669"/>
    <property type="project" value="InterPro"/>
</dbReference>
<accession>A0A074Z5S9</accession>
<dbReference type="PANTHER" id="PTHR28538:SF1">
    <property type="entry name" value="INTEGRAL INNER NUCLEAR MEMBRANE PROTEIN IMA1"/>
    <property type="match status" value="1"/>
</dbReference>
<evidence type="ECO:0000259" key="7">
    <source>
        <dbReference type="Pfam" id="PF09779"/>
    </source>
</evidence>
<gene>
    <name evidence="8" type="ORF">AUEXF2481DRAFT_5799</name>
</gene>
<evidence type="ECO:0000256" key="1">
    <source>
        <dbReference type="ARBA" id="ARBA00004473"/>
    </source>
</evidence>
<keyword evidence="3" id="KW-1133">Transmembrane helix</keyword>
<dbReference type="EMBL" id="KL584762">
    <property type="protein sequence ID" value="KEQ94306.1"/>
    <property type="molecule type" value="Genomic_DNA"/>
</dbReference>
<dbReference type="HOGENOM" id="CLU_013127_1_1_1"/>
<feature type="region of interest" description="Disordered" evidence="6">
    <location>
        <begin position="512"/>
        <end position="550"/>
    </location>
</feature>
<name>A0A074Z5S9_AURSE</name>
<dbReference type="Proteomes" id="UP000030641">
    <property type="component" value="Unassembled WGS sequence"/>
</dbReference>
<evidence type="ECO:0000256" key="3">
    <source>
        <dbReference type="ARBA" id="ARBA00022989"/>
    </source>
</evidence>
<comment type="subcellular location">
    <subcellularLocation>
        <location evidence="1">Nucleus inner membrane</location>
        <topology evidence="1">Multi-pass membrane protein</topology>
    </subcellularLocation>
</comment>
<keyword evidence="5" id="KW-0539">Nucleus</keyword>
<feature type="region of interest" description="Disordered" evidence="6">
    <location>
        <begin position="45"/>
        <end position="75"/>
    </location>
</feature>
<protein>
    <recommendedName>
        <fullName evidence="7">Ima1 N-terminal domain-containing protein</fullName>
    </recommendedName>
</protein>
<evidence type="ECO:0000256" key="6">
    <source>
        <dbReference type="SAM" id="MobiDB-lite"/>
    </source>
</evidence>
<dbReference type="PANTHER" id="PTHR28538">
    <property type="entry name" value="INTEGRAL INNER NUCLEAR MEMBRANE PROTEIN IMA1"/>
    <property type="match status" value="1"/>
</dbReference>
<keyword evidence="2" id="KW-0812">Transmembrane</keyword>
<evidence type="ECO:0000256" key="4">
    <source>
        <dbReference type="ARBA" id="ARBA00023136"/>
    </source>
</evidence>
<dbReference type="OrthoDB" id="5966927at2759"/>
<feature type="domain" description="Ima1 N-terminal" evidence="7">
    <location>
        <begin position="9"/>
        <end position="136"/>
    </location>
</feature>
<dbReference type="Pfam" id="PF09779">
    <property type="entry name" value="Ima1_N"/>
    <property type="match status" value="1"/>
</dbReference>
<feature type="region of interest" description="Disordered" evidence="6">
    <location>
        <begin position="401"/>
        <end position="444"/>
    </location>
</feature>
<keyword evidence="9" id="KW-1185">Reference proteome</keyword>
<dbReference type="RefSeq" id="XP_013342749.1">
    <property type="nucleotide sequence ID" value="XM_013487295.1"/>
</dbReference>
<dbReference type="InParanoid" id="A0A074Z5S9"/>
<keyword evidence="4" id="KW-0472">Membrane</keyword>